<dbReference type="InterPro" id="IPR020843">
    <property type="entry name" value="ER"/>
</dbReference>
<keyword evidence="1" id="KW-0560">Oxidoreductase</keyword>
<dbReference type="InterPro" id="IPR036291">
    <property type="entry name" value="NAD(P)-bd_dom_sf"/>
</dbReference>
<dbReference type="InterPro" id="IPR011032">
    <property type="entry name" value="GroES-like_sf"/>
</dbReference>
<gene>
    <name evidence="3" type="ORF">V565_097180</name>
</gene>
<proteinExistence type="predicted"/>
<dbReference type="SUPFAM" id="SSF50129">
    <property type="entry name" value="GroES-like"/>
    <property type="match status" value="1"/>
</dbReference>
<comment type="caution">
    <text evidence="3">The sequence shown here is derived from an EMBL/GenBank/DDBJ whole genome shotgun (WGS) entry which is preliminary data.</text>
</comment>
<dbReference type="OrthoDB" id="809632at2759"/>
<keyword evidence="4" id="KW-1185">Reference proteome</keyword>
<dbReference type="PANTHER" id="PTHR43205:SF42">
    <property type="entry name" value="ALCOHOL DEHYDROGENASE, ZINC-CONTAINING (AFU_ORTHOLOGUE AFUA_7G04530)"/>
    <property type="match status" value="1"/>
</dbReference>
<dbReference type="Proteomes" id="UP000027456">
    <property type="component" value="Unassembled WGS sequence"/>
</dbReference>
<protein>
    <submittedName>
        <fullName evidence="3">Zinc-binding alcohol dehydrogenase</fullName>
    </submittedName>
</protein>
<accession>A0A074RY99</accession>
<dbReference type="CDD" id="cd05288">
    <property type="entry name" value="PGDH"/>
    <property type="match status" value="1"/>
</dbReference>
<dbReference type="Pfam" id="PF00107">
    <property type="entry name" value="ADH_zinc_N"/>
    <property type="match status" value="1"/>
</dbReference>
<evidence type="ECO:0000256" key="1">
    <source>
        <dbReference type="ARBA" id="ARBA00023002"/>
    </source>
</evidence>
<name>A0A074RY99_9AGAM</name>
<evidence type="ECO:0000313" key="4">
    <source>
        <dbReference type="Proteomes" id="UP000027456"/>
    </source>
</evidence>
<dbReference type="Gene3D" id="3.90.180.10">
    <property type="entry name" value="Medium-chain alcohol dehydrogenases, catalytic domain"/>
    <property type="match status" value="1"/>
</dbReference>
<dbReference type="PANTHER" id="PTHR43205">
    <property type="entry name" value="PROSTAGLANDIN REDUCTASE"/>
    <property type="match status" value="1"/>
</dbReference>
<dbReference type="GO" id="GO:0016628">
    <property type="term" value="F:oxidoreductase activity, acting on the CH-CH group of donors, NAD or NADP as acceptor"/>
    <property type="evidence" value="ECO:0007669"/>
    <property type="project" value="InterPro"/>
</dbReference>
<feature type="domain" description="Enoyl reductase (ER)" evidence="2">
    <location>
        <begin position="18"/>
        <end position="331"/>
    </location>
</feature>
<dbReference type="Gene3D" id="3.40.50.720">
    <property type="entry name" value="NAD(P)-binding Rossmann-like Domain"/>
    <property type="match status" value="1"/>
</dbReference>
<dbReference type="SMART" id="SM00829">
    <property type="entry name" value="PKS_ER"/>
    <property type="match status" value="1"/>
</dbReference>
<dbReference type="InterPro" id="IPR045010">
    <property type="entry name" value="MDR_fam"/>
</dbReference>
<dbReference type="SUPFAM" id="SSF51735">
    <property type="entry name" value="NAD(P)-binding Rossmann-fold domains"/>
    <property type="match status" value="1"/>
</dbReference>
<organism evidence="3 4">
    <name type="scientific">Rhizoctonia solani 123E</name>
    <dbReference type="NCBI Taxonomy" id="1423351"/>
    <lineage>
        <taxon>Eukaryota</taxon>
        <taxon>Fungi</taxon>
        <taxon>Dikarya</taxon>
        <taxon>Basidiomycota</taxon>
        <taxon>Agaricomycotina</taxon>
        <taxon>Agaricomycetes</taxon>
        <taxon>Cantharellales</taxon>
        <taxon>Ceratobasidiaceae</taxon>
        <taxon>Rhizoctonia</taxon>
    </lineage>
</organism>
<dbReference type="HOGENOM" id="CLU_026673_29_2_1"/>
<reference evidence="3 4" key="1">
    <citation type="submission" date="2013-12" db="EMBL/GenBank/DDBJ databases">
        <authorList>
            <person name="Cubeta M."/>
            <person name="Pakala S."/>
            <person name="Fedorova N."/>
            <person name="Thomas E."/>
            <person name="Dean R."/>
            <person name="Jabaji S."/>
            <person name="Neate S."/>
            <person name="Toda T."/>
            <person name="Tavantzis S."/>
            <person name="Vilgalys R."/>
            <person name="Bharathan N."/>
            <person name="Pakala S."/>
            <person name="Losada L.S."/>
            <person name="Zafar N."/>
            <person name="Nierman W."/>
        </authorList>
    </citation>
    <scope>NUCLEOTIDE SEQUENCE [LARGE SCALE GENOMIC DNA]</scope>
    <source>
        <strain evidence="3 4">123E</strain>
    </source>
</reference>
<dbReference type="AlphaFoldDB" id="A0A074RY99"/>
<dbReference type="STRING" id="1423351.A0A074RY99"/>
<dbReference type="InterPro" id="IPR041694">
    <property type="entry name" value="ADH_N_2"/>
</dbReference>
<evidence type="ECO:0000259" key="2">
    <source>
        <dbReference type="SMART" id="SM00829"/>
    </source>
</evidence>
<dbReference type="FunFam" id="3.40.50.720:FF:000121">
    <property type="entry name" value="Prostaglandin reductase 2"/>
    <property type="match status" value="1"/>
</dbReference>
<dbReference type="EMBL" id="AZST01000345">
    <property type="protein sequence ID" value="KEP49603.1"/>
    <property type="molecule type" value="Genomic_DNA"/>
</dbReference>
<evidence type="ECO:0000313" key="3">
    <source>
        <dbReference type="EMBL" id="KEP49603.1"/>
    </source>
</evidence>
<dbReference type="Pfam" id="PF16884">
    <property type="entry name" value="ADH_N_2"/>
    <property type="match status" value="1"/>
</dbReference>
<sequence length="340" mass="36882">MPAPAKSARVFLSERPKGHISDKTFKSETAALPTPNADQVIVRVDYVSIDPAMRGWINDARSYLPPVQIGETMRSIAIGTVVHGNDQFKEGDVVEGALGWAEYVVISAKDVQKRSPPEGTTAIDYLGPLGMTGMTAYFGLLEVGKVKAGETLVVSGAAGATGSVVCQIGKLKGARVIALASASKCSYLLNELGVDAALDYKSPTFVKDFRDTVGYLDVFFDNVGGEILDLALTRLKKNARIVLCGAISAYNATGQPEGIKNYLTVISQRARIEGFIVFDYKHRYPEAEAQMAKWINEGKLKRRYQIEEGLEQCPQHLKLLFSGGNTGKLLVKISKEAAKY</sequence>
<dbReference type="InterPro" id="IPR013149">
    <property type="entry name" value="ADH-like_C"/>
</dbReference>